<reference evidence="1 2" key="1">
    <citation type="submission" date="2020-08" db="EMBL/GenBank/DDBJ databases">
        <title>Genomic Encyclopedia of Type Strains, Phase IV (KMG-IV): sequencing the most valuable type-strain genomes for metagenomic binning, comparative biology and taxonomic classification.</title>
        <authorList>
            <person name="Goeker M."/>
        </authorList>
    </citation>
    <scope>NUCLEOTIDE SEQUENCE [LARGE SCALE GENOMIC DNA]</scope>
    <source>
        <strain evidence="1 2">YIM 65646</strain>
    </source>
</reference>
<evidence type="ECO:0000313" key="1">
    <source>
        <dbReference type="EMBL" id="MBB6036973.1"/>
    </source>
</evidence>
<dbReference type="Pfam" id="PF12006">
    <property type="entry name" value="DUF3500"/>
    <property type="match status" value="1"/>
</dbReference>
<dbReference type="PANTHER" id="PTHR37489:SF1">
    <property type="entry name" value="DUF3500 DOMAIN-CONTAINING PROTEIN"/>
    <property type="match status" value="1"/>
</dbReference>
<dbReference type="AlphaFoldDB" id="A0A841FQ63"/>
<proteinExistence type="predicted"/>
<protein>
    <recommendedName>
        <fullName evidence="3">DUF3500 domain-containing protein</fullName>
    </recommendedName>
</protein>
<name>A0A841FQ63_9ACTN</name>
<dbReference type="PANTHER" id="PTHR37489">
    <property type="entry name" value="DUF3500 DOMAIN-CONTAINING PROTEIN"/>
    <property type="match status" value="1"/>
</dbReference>
<dbReference type="EMBL" id="JACHGT010000010">
    <property type="protein sequence ID" value="MBB6036973.1"/>
    <property type="molecule type" value="Genomic_DNA"/>
</dbReference>
<sequence length="310" mass="34067">MIADEMREAARRLLKTFTGEQGAEACHPFDHDDRRRWDYRPRPRPGTSIAGLSLAGRKNVHRLLATAMSTHAFAQVTGIMGLEEVLDRAESYRRGRHSGDYWIALFGSPDAEAFAWRFEGHHVSVTMSVVGEKVSPTPVFLGADPAITFYRGTPVVRPLALEEELARRLLAELPAAQLGRAVVSSRAPDDIRTSNARDVTGVEVGPGIRAADLARGAASLLGELVDLYLDRLPPALAAAERAKLSPGEVRFAWEGPVERGGGHYYRLQSRELLVEYDNTQNDANHVHTVLRRPGDDFGAALLAAHKTLEH</sequence>
<keyword evidence="2" id="KW-1185">Reference proteome</keyword>
<gene>
    <name evidence="1" type="ORF">HNR73_004846</name>
</gene>
<evidence type="ECO:0000313" key="2">
    <source>
        <dbReference type="Proteomes" id="UP000548476"/>
    </source>
</evidence>
<dbReference type="Proteomes" id="UP000548476">
    <property type="component" value="Unassembled WGS sequence"/>
</dbReference>
<evidence type="ECO:0008006" key="3">
    <source>
        <dbReference type="Google" id="ProtNLM"/>
    </source>
</evidence>
<dbReference type="InterPro" id="IPR021889">
    <property type="entry name" value="DUF3500"/>
</dbReference>
<accession>A0A841FQ63</accession>
<organism evidence="1 2">
    <name type="scientific">Phytomonospora endophytica</name>
    <dbReference type="NCBI Taxonomy" id="714109"/>
    <lineage>
        <taxon>Bacteria</taxon>
        <taxon>Bacillati</taxon>
        <taxon>Actinomycetota</taxon>
        <taxon>Actinomycetes</taxon>
        <taxon>Micromonosporales</taxon>
        <taxon>Micromonosporaceae</taxon>
        <taxon>Phytomonospora</taxon>
    </lineage>
</organism>
<comment type="caution">
    <text evidence="1">The sequence shown here is derived from an EMBL/GenBank/DDBJ whole genome shotgun (WGS) entry which is preliminary data.</text>
</comment>